<feature type="domain" description="Potassium channel" evidence="2">
    <location>
        <begin position="167"/>
        <end position="214"/>
    </location>
</feature>
<dbReference type="InterPro" id="IPR013099">
    <property type="entry name" value="K_chnl_dom"/>
</dbReference>
<feature type="transmembrane region" description="Helical" evidence="1">
    <location>
        <begin position="91"/>
        <end position="112"/>
    </location>
</feature>
<keyword evidence="4" id="KW-0406">Ion transport</keyword>
<comment type="caution">
    <text evidence="4">The sequence shown here is derived from an EMBL/GenBank/DDBJ whole genome shotgun (WGS) entry which is preliminary data.</text>
</comment>
<dbReference type="EMBL" id="LMTZ01000027">
    <property type="protein sequence ID" value="KST69304.1"/>
    <property type="molecule type" value="Genomic_DNA"/>
</dbReference>
<dbReference type="OrthoDB" id="9813518at2"/>
<feature type="transmembrane region" description="Helical" evidence="1">
    <location>
        <begin position="168"/>
        <end position="187"/>
    </location>
</feature>
<dbReference type="Gene3D" id="1.10.287.70">
    <property type="match status" value="1"/>
</dbReference>
<feature type="transmembrane region" description="Helical" evidence="1">
    <location>
        <begin position="63"/>
        <end position="85"/>
    </location>
</feature>
<evidence type="ECO:0000256" key="1">
    <source>
        <dbReference type="SAM" id="Phobius"/>
    </source>
</evidence>
<feature type="transmembrane region" description="Helical" evidence="1">
    <location>
        <begin position="199"/>
        <end position="218"/>
    </location>
</feature>
<feature type="transmembrane region" description="Helical" evidence="1">
    <location>
        <begin position="39"/>
        <end position="56"/>
    </location>
</feature>
<keyword evidence="4" id="KW-0407">Ion channel</keyword>
<sequence length="222" mass="24865">MKPVLNFKESSQKKYTQLLVILIANFVLAPFLNGVIGEFFSSALLLYAIIIIVRTFSLHKKIFLLYLIIAVLAFALENAANFGLYSSKTTFFLILIQGIYTLYLGIAAYLILRDILLRSEVTKDTIYGGICVYLLIGFVWALFYGIVLSLEPQAFSHINIEAGLYDKLIYFSFTTLTTLGYGDIIPVTHVAKMLTNMEAIIGQLYPSILIAILVSGYTSRKN</sequence>
<keyword evidence="5" id="KW-1185">Reference proteome</keyword>
<gene>
    <name evidence="3" type="ORF">BC008_03705</name>
    <name evidence="4" type="ORF">BC008_03935</name>
</gene>
<evidence type="ECO:0000313" key="3">
    <source>
        <dbReference type="EMBL" id="KST69304.1"/>
    </source>
</evidence>
<dbReference type="AlphaFoldDB" id="A0A0V7ZXQ1"/>
<dbReference type="SUPFAM" id="SSF81324">
    <property type="entry name" value="Voltage-gated potassium channels"/>
    <property type="match status" value="1"/>
</dbReference>
<keyword evidence="1" id="KW-1133">Transmembrane helix</keyword>
<protein>
    <submittedName>
        <fullName evidence="4">Potassium channel protein</fullName>
    </submittedName>
</protein>
<feature type="transmembrane region" description="Helical" evidence="1">
    <location>
        <begin position="124"/>
        <end position="148"/>
    </location>
</feature>
<reference evidence="4 5" key="1">
    <citation type="journal article" date="2015" name="Genome Announc.">
        <title>Draft Genome of the Euendolithic (true boring) Cyanobacterium Mastigocoleus testarum strain BC008.</title>
        <authorList>
            <person name="Guida B.S."/>
            <person name="Garcia-Pichel F."/>
        </authorList>
    </citation>
    <scope>NUCLEOTIDE SEQUENCE [LARGE SCALE GENOMIC DNA]</scope>
    <source>
        <strain evidence="4 5">BC008</strain>
    </source>
</reference>
<dbReference type="Proteomes" id="UP000053372">
    <property type="component" value="Unassembled WGS sequence"/>
</dbReference>
<dbReference type="EMBL" id="LMTZ01000026">
    <property type="protein sequence ID" value="KST69348.1"/>
    <property type="molecule type" value="Genomic_DNA"/>
</dbReference>
<name>A0A0V7ZXQ1_9CYAN</name>
<organism evidence="4 5">
    <name type="scientific">Mastigocoleus testarum BC008</name>
    <dbReference type="NCBI Taxonomy" id="371196"/>
    <lineage>
        <taxon>Bacteria</taxon>
        <taxon>Bacillati</taxon>
        <taxon>Cyanobacteriota</taxon>
        <taxon>Cyanophyceae</taxon>
        <taxon>Nostocales</taxon>
        <taxon>Hapalosiphonaceae</taxon>
        <taxon>Mastigocoleus</taxon>
    </lineage>
</organism>
<accession>A0A0V7ZXQ1</accession>
<keyword evidence="1" id="KW-0812">Transmembrane</keyword>
<dbReference type="GO" id="GO:0034220">
    <property type="term" value="P:monoatomic ion transmembrane transport"/>
    <property type="evidence" value="ECO:0007669"/>
    <property type="project" value="UniProtKB-KW"/>
</dbReference>
<proteinExistence type="predicted"/>
<evidence type="ECO:0000259" key="2">
    <source>
        <dbReference type="Pfam" id="PF07885"/>
    </source>
</evidence>
<keyword evidence="4" id="KW-0813">Transport</keyword>
<evidence type="ECO:0000313" key="5">
    <source>
        <dbReference type="Proteomes" id="UP000053372"/>
    </source>
</evidence>
<feature type="transmembrane region" description="Helical" evidence="1">
    <location>
        <begin position="15"/>
        <end position="33"/>
    </location>
</feature>
<keyword evidence="1" id="KW-0472">Membrane</keyword>
<dbReference type="Pfam" id="PF07885">
    <property type="entry name" value="Ion_trans_2"/>
    <property type="match status" value="1"/>
</dbReference>
<dbReference type="RefSeq" id="WP_027844523.1">
    <property type="nucleotide sequence ID" value="NZ_LMTZ01000026.1"/>
</dbReference>
<evidence type="ECO:0000313" key="4">
    <source>
        <dbReference type="EMBL" id="KST69348.1"/>
    </source>
</evidence>